<gene>
    <name evidence="1" type="ORF">BR63_03395</name>
</gene>
<keyword evidence="2" id="KW-1185">Reference proteome</keyword>
<reference evidence="1 2" key="1">
    <citation type="journal article" date="2019" name="Front. Microbiol.">
        <title>Thermoanaerosceptrum fracticalcis gen. nov. sp. nov., a Novel Fumarate-Fermenting Microorganism From a Deep Fractured Carbonate Aquifer of the US Great Basin.</title>
        <authorList>
            <person name="Hamilton-Brehm S.D."/>
            <person name="Stewart L.E."/>
            <person name="Zavarin M."/>
            <person name="Caldwell M."/>
            <person name="Lawson P.A."/>
            <person name="Onstott T.C."/>
            <person name="Grzymski J."/>
            <person name="Neveux I."/>
            <person name="Lollar B.S."/>
            <person name="Russell C.E."/>
            <person name="Moser D.P."/>
        </authorList>
    </citation>
    <scope>NUCLEOTIDE SEQUENCE [LARGE SCALE GENOMIC DNA]</scope>
    <source>
        <strain evidence="1 2">DRI-13</strain>
    </source>
</reference>
<dbReference type="AlphaFoldDB" id="A0A7G6E041"/>
<organism evidence="1 2">
    <name type="scientific">Thermanaerosceptrum fracticalcis</name>
    <dbReference type="NCBI Taxonomy" id="1712410"/>
    <lineage>
        <taxon>Bacteria</taxon>
        <taxon>Bacillati</taxon>
        <taxon>Bacillota</taxon>
        <taxon>Clostridia</taxon>
        <taxon>Eubacteriales</taxon>
        <taxon>Peptococcaceae</taxon>
        <taxon>Thermanaerosceptrum</taxon>
    </lineage>
</organism>
<proteinExistence type="predicted"/>
<accession>A0A7G6E041</accession>
<dbReference type="KEGG" id="tfr:BR63_03395"/>
<name>A0A7G6E041_THEFR</name>
<protein>
    <submittedName>
        <fullName evidence="1">Uncharacterized protein</fullName>
    </submittedName>
</protein>
<dbReference type="EMBL" id="CP045798">
    <property type="protein sequence ID" value="QNB45445.1"/>
    <property type="molecule type" value="Genomic_DNA"/>
</dbReference>
<dbReference type="Proteomes" id="UP000515847">
    <property type="component" value="Chromosome"/>
</dbReference>
<evidence type="ECO:0000313" key="2">
    <source>
        <dbReference type="Proteomes" id="UP000515847"/>
    </source>
</evidence>
<evidence type="ECO:0000313" key="1">
    <source>
        <dbReference type="EMBL" id="QNB45445.1"/>
    </source>
</evidence>
<sequence>MKSVPLWHAFEKYGFNDGELPGADDAIEEIINILEKHLPEQNYIVEQVSTCCHNDYINIIYIDKNGNEIYLDTLVSIEHINKYPALVKELENLVIEIEI</sequence>
<dbReference type="RefSeq" id="WP_153802104.1">
    <property type="nucleotide sequence ID" value="NZ_CP045798.1"/>
</dbReference>